<dbReference type="Proteomes" id="UP000822688">
    <property type="component" value="Chromosome V"/>
</dbReference>
<dbReference type="AlphaFoldDB" id="A0A8T0HRX9"/>
<comment type="caution">
    <text evidence="1">The sequence shown here is derived from an EMBL/GenBank/DDBJ whole genome shotgun (WGS) entry which is preliminary data.</text>
</comment>
<sequence length="52" mass="5863">MSLTVAKENIRASELRLIDHDYSSTLFHHGALLSGRLSASNLEEIEWTGVHR</sequence>
<keyword evidence="2" id="KW-1185">Reference proteome</keyword>
<protein>
    <submittedName>
        <fullName evidence="1">Uncharacterized protein</fullName>
    </submittedName>
</protein>
<evidence type="ECO:0000313" key="1">
    <source>
        <dbReference type="EMBL" id="KAG0573722.1"/>
    </source>
</evidence>
<dbReference type="EMBL" id="CM026426">
    <property type="protein sequence ID" value="KAG0573722.1"/>
    <property type="molecule type" value="Genomic_DNA"/>
</dbReference>
<gene>
    <name evidence="1" type="ORF">KC19_VG203800</name>
</gene>
<accession>A0A8T0HRX9</accession>
<reference evidence="1" key="1">
    <citation type="submission" date="2020-06" db="EMBL/GenBank/DDBJ databases">
        <title>WGS assembly of Ceratodon purpureus strain R40.</title>
        <authorList>
            <person name="Carey S.B."/>
            <person name="Jenkins J."/>
            <person name="Shu S."/>
            <person name="Lovell J.T."/>
            <person name="Sreedasyam A."/>
            <person name="Maumus F."/>
            <person name="Tiley G.P."/>
            <person name="Fernandez-Pozo N."/>
            <person name="Barry K."/>
            <person name="Chen C."/>
            <person name="Wang M."/>
            <person name="Lipzen A."/>
            <person name="Daum C."/>
            <person name="Saski C.A."/>
            <person name="Payton A.C."/>
            <person name="Mcbreen J.C."/>
            <person name="Conrad R.E."/>
            <person name="Kollar L.M."/>
            <person name="Olsson S."/>
            <person name="Huttunen S."/>
            <person name="Landis J.B."/>
            <person name="Wickett N.J."/>
            <person name="Johnson M.G."/>
            <person name="Rensing S.A."/>
            <person name="Grimwood J."/>
            <person name="Schmutz J."/>
            <person name="Mcdaniel S.F."/>
        </authorList>
    </citation>
    <scope>NUCLEOTIDE SEQUENCE</scope>
    <source>
        <strain evidence="1">R40</strain>
    </source>
</reference>
<organism evidence="1 2">
    <name type="scientific">Ceratodon purpureus</name>
    <name type="common">Fire moss</name>
    <name type="synonym">Dicranum purpureum</name>
    <dbReference type="NCBI Taxonomy" id="3225"/>
    <lineage>
        <taxon>Eukaryota</taxon>
        <taxon>Viridiplantae</taxon>
        <taxon>Streptophyta</taxon>
        <taxon>Embryophyta</taxon>
        <taxon>Bryophyta</taxon>
        <taxon>Bryophytina</taxon>
        <taxon>Bryopsida</taxon>
        <taxon>Dicranidae</taxon>
        <taxon>Pseudoditrichales</taxon>
        <taxon>Ditrichaceae</taxon>
        <taxon>Ceratodon</taxon>
    </lineage>
</organism>
<name>A0A8T0HRX9_CERPU</name>
<proteinExistence type="predicted"/>
<evidence type="ECO:0000313" key="2">
    <source>
        <dbReference type="Proteomes" id="UP000822688"/>
    </source>
</evidence>